<dbReference type="STRING" id="1234409.C683_0223"/>
<evidence type="ECO:0000256" key="2">
    <source>
        <dbReference type="ARBA" id="ARBA00007362"/>
    </source>
</evidence>
<dbReference type="PANTHER" id="PTHR32322:SF18">
    <property type="entry name" value="S-ADENOSYLMETHIONINE_S-ADENOSYLHOMOCYSTEINE TRANSPORTER"/>
    <property type="match status" value="1"/>
</dbReference>
<name>K8ZMI9_9ENTE</name>
<feature type="transmembrane region" description="Helical" evidence="7">
    <location>
        <begin position="38"/>
        <end position="56"/>
    </location>
</feature>
<sequence>MKEKQKGVLLAIIGALCWGIQGPISQFLFQEITLPTEWLMGVKMTLAGILILLFTAWKEKKAIFGPFKNKKDTIQLLLYAYVGLALVQYMYFLTIKASDAGTATILQSLGTIMIIIFTIFVYHKWPNRNEWIAVVVAIIGTYLLVTQHGTLAITKKALIFGLLLAFGGAMQTMLPVQLLKKYSSFTLLGWGMLFGGLLFSIIHPFWENTPEMNGMTISALIFIVLFGTVLSYICFTTSLKYISATSAGLLASFEPASATLGAVLFLGTSFTGTQVIGALLVLSTVFILALPIPKKKGEQ</sequence>
<evidence type="ECO:0000313" key="9">
    <source>
        <dbReference type="EMBL" id="EKU27758.1"/>
    </source>
</evidence>
<dbReference type="Pfam" id="PF00892">
    <property type="entry name" value="EamA"/>
    <property type="match status" value="2"/>
</dbReference>
<comment type="subcellular location">
    <subcellularLocation>
        <location evidence="1">Cell membrane</location>
        <topology evidence="1">Multi-pass membrane protein</topology>
    </subcellularLocation>
</comment>
<dbReference type="InterPro" id="IPR037185">
    <property type="entry name" value="EmrE-like"/>
</dbReference>
<keyword evidence="3" id="KW-1003">Cell membrane</keyword>
<feature type="transmembrane region" description="Helical" evidence="7">
    <location>
        <begin position="157"/>
        <end position="178"/>
    </location>
</feature>
<dbReference type="OrthoDB" id="9810818at2"/>
<dbReference type="AlphaFoldDB" id="K8ZMI9"/>
<proteinExistence type="inferred from homology"/>
<dbReference type="GO" id="GO:0005886">
    <property type="term" value="C:plasma membrane"/>
    <property type="evidence" value="ECO:0007669"/>
    <property type="project" value="UniProtKB-SubCell"/>
</dbReference>
<dbReference type="eggNOG" id="COG0697">
    <property type="taxonomic scope" value="Bacteria"/>
</dbReference>
<evidence type="ECO:0000313" key="10">
    <source>
        <dbReference type="Proteomes" id="UP000016057"/>
    </source>
</evidence>
<gene>
    <name evidence="9" type="ORF">C683_0223</name>
</gene>
<dbReference type="PANTHER" id="PTHR32322">
    <property type="entry name" value="INNER MEMBRANE TRANSPORTER"/>
    <property type="match status" value="1"/>
</dbReference>
<dbReference type="Proteomes" id="UP000016057">
    <property type="component" value="Unassembled WGS sequence"/>
</dbReference>
<feature type="domain" description="EamA" evidence="8">
    <location>
        <begin position="6"/>
        <end position="145"/>
    </location>
</feature>
<reference evidence="9 10" key="1">
    <citation type="journal article" date="2013" name="Genome Announc.">
        <title>Draft Genome Sequence of Catellicoccus marimammalium, a Novel Species Commonly Found in Gull Feces.</title>
        <authorList>
            <person name="Weigand M.R."/>
            <person name="Ryu H."/>
            <person name="Bozcek L."/>
            <person name="Konstantinidis K.T."/>
            <person name="Santo Domingo J.W."/>
        </authorList>
    </citation>
    <scope>NUCLEOTIDE SEQUENCE [LARGE SCALE GENOMIC DNA]</scope>
    <source>
        <strain evidence="9 10">M35/04/3</strain>
    </source>
</reference>
<accession>K8ZMI9</accession>
<evidence type="ECO:0000256" key="7">
    <source>
        <dbReference type="SAM" id="Phobius"/>
    </source>
</evidence>
<comment type="similarity">
    <text evidence="2">Belongs to the EamA transporter family.</text>
</comment>
<evidence type="ECO:0000256" key="6">
    <source>
        <dbReference type="ARBA" id="ARBA00023136"/>
    </source>
</evidence>
<evidence type="ECO:0000256" key="1">
    <source>
        <dbReference type="ARBA" id="ARBA00004651"/>
    </source>
</evidence>
<evidence type="ECO:0000256" key="3">
    <source>
        <dbReference type="ARBA" id="ARBA00022475"/>
    </source>
</evidence>
<feature type="domain" description="EamA" evidence="8">
    <location>
        <begin position="156"/>
        <end position="288"/>
    </location>
</feature>
<keyword evidence="10" id="KW-1185">Reference proteome</keyword>
<keyword evidence="5 7" id="KW-1133">Transmembrane helix</keyword>
<dbReference type="SUPFAM" id="SSF103481">
    <property type="entry name" value="Multidrug resistance efflux transporter EmrE"/>
    <property type="match status" value="2"/>
</dbReference>
<feature type="transmembrane region" description="Helical" evidence="7">
    <location>
        <begin position="273"/>
        <end position="292"/>
    </location>
</feature>
<evidence type="ECO:0000256" key="4">
    <source>
        <dbReference type="ARBA" id="ARBA00022692"/>
    </source>
</evidence>
<feature type="transmembrane region" description="Helical" evidence="7">
    <location>
        <begin position="100"/>
        <end position="122"/>
    </location>
</feature>
<feature type="transmembrane region" description="Helical" evidence="7">
    <location>
        <begin position="247"/>
        <end position="267"/>
    </location>
</feature>
<feature type="transmembrane region" description="Helical" evidence="7">
    <location>
        <begin position="76"/>
        <end position="94"/>
    </location>
</feature>
<feature type="transmembrane region" description="Helical" evidence="7">
    <location>
        <begin position="129"/>
        <end position="145"/>
    </location>
</feature>
<keyword evidence="4 7" id="KW-0812">Transmembrane</keyword>
<evidence type="ECO:0000256" key="5">
    <source>
        <dbReference type="ARBA" id="ARBA00022989"/>
    </source>
</evidence>
<comment type="caution">
    <text evidence="9">The sequence shown here is derived from an EMBL/GenBank/DDBJ whole genome shotgun (WGS) entry which is preliminary data.</text>
</comment>
<evidence type="ECO:0000259" key="8">
    <source>
        <dbReference type="Pfam" id="PF00892"/>
    </source>
</evidence>
<dbReference type="InterPro" id="IPR000620">
    <property type="entry name" value="EamA_dom"/>
</dbReference>
<dbReference type="InterPro" id="IPR050638">
    <property type="entry name" value="AA-Vitamin_Transporters"/>
</dbReference>
<protein>
    <submittedName>
        <fullName evidence="9">Permease of the drug/metabolite transporter (DMT) superfamily</fullName>
    </submittedName>
</protein>
<feature type="transmembrane region" description="Helical" evidence="7">
    <location>
        <begin position="212"/>
        <end position="235"/>
    </location>
</feature>
<organism evidence="9 10">
    <name type="scientific">Catellicoccus marimammalium M35/04/3</name>
    <dbReference type="NCBI Taxonomy" id="1234409"/>
    <lineage>
        <taxon>Bacteria</taxon>
        <taxon>Bacillati</taxon>
        <taxon>Bacillota</taxon>
        <taxon>Bacilli</taxon>
        <taxon>Lactobacillales</taxon>
        <taxon>Enterococcaceae</taxon>
        <taxon>Catellicoccus</taxon>
    </lineage>
</organism>
<dbReference type="EMBL" id="AMYT01000008">
    <property type="protein sequence ID" value="EKU27758.1"/>
    <property type="molecule type" value="Genomic_DNA"/>
</dbReference>
<keyword evidence="6 7" id="KW-0472">Membrane</keyword>
<dbReference type="RefSeq" id="WP_009488497.1">
    <property type="nucleotide sequence ID" value="NZ_AMYT01000008.1"/>
</dbReference>
<feature type="transmembrane region" description="Helical" evidence="7">
    <location>
        <begin position="185"/>
        <end position="206"/>
    </location>
</feature>